<gene>
    <name evidence="4" type="ORF">GCM10007391_01060</name>
</gene>
<proteinExistence type="predicted"/>
<accession>A0A918JCC4</accession>
<dbReference type="Gene3D" id="3.30.70.270">
    <property type="match status" value="1"/>
</dbReference>
<evidence type="ECO:0000313" key="5">
    <source>
        <dbReference type="Proteomes" id="UP000631300"/>
    </source>
</evidence>
<dbReference type="PROSITE" id="PS50887">
    <property type="entry name" value="GGDEF"/>
    <property type="match status" value="1"/>
</dbReference>
<sequence length="268" mass="30419">MMTQLLSTLVIPELTLAYYQHMTRLFPIASLDLRDYDPALRFGQKAAVGSVCIELVLPASCQNNDCETRHAYYTFFQPLDGEQYGWLLQVHQLFCQQFSNALEYNRVTHMATKDTLTELGNRNGFDEALMRLIGRSQRHQQPFALLIMDLDNFKTVNDTRGHSEGDKVLINVAQLIRQSLRHEDEAFRFGGDEFCCLMDCQTSDQLAAAADRLQALVRDSAYLRNHAISCSLGGALYREGDDFITLFDRADQALYQAKHAGKNTYQAA</sequence>
<dbReference type="FunFam" id="3.30.70.270:FF:000001">
    <property type="entry name" value="Diguanylate cyclase domain protein"/>
    <property type="match status" value="1"/>
</dbReference>
<dbReference type="PANTHER" id="PTHR45138:SF6">
    <property type="entry name" value="DIGUANYLATE CYCLASE DGCN"/>
    <property type="match status" value="1"/>
</dbReference>
<dbReference type="InterPro" id="IPR050469">
    <property type="entry name" value="Diguanylate_Cyclase"/>
</dbReference>
<dbReference type="InterPro" id="IPR029787">
    <property type="entry name" value="Nucleotide_cyclase"/>
</dbReference>
<reference evidence="4" key="2">
    <citation type="submission" date="2020-09" db="EMBL/GenBank/DDBJ databases">
        <authorList>
            <person name="Sun Q."/>
            <person name="Kim S."/>
        </authorList>
    </citation>
    <scope>NUCLEOTIDE SEQUENCE</scope>
    <source>
        <strain evidence="4">KCTC 22164</strain>
    </source>
</reference>
<evidence type="ECO:0000256" key="2">
    <source>
        <dbReference type="ARBA" id="ARBA00012528"/>
    </source>
</evidence>
<keyword evidence="5" id="KW-1185">Reference proteome</keyword>
<protein>
    <recommendedName>
        <fullName evidence="2">diguanylate cyclase</fullName>
        <ecNumber evidence="2">2.7.7.65</ecNumber>
    </recommendedName>
</protein>
<dbReference type="EC" id="2.7.7.65" evidence="2"/>
<dbReference type="CDD" id="cd01949">
    <property type="entry name" value="GGDEF"/>
    <property type="match status" value="1"/>
</dbReference>
<dbReference type="Proteomes" id="UP000631300">
    <property type="component" value="Unassembled WGS sequence"/>
</dbReference>
<reference evidence="4" key="1">
    <citation type="journal article" date="2014" name="Int. J. Syst. Evol. Microbiol.">
        <title>Complete genome sequence of Corynebacterium casei LMG S-19264T (=DSM 44701T), isolated from a smear-ripened cheese.</title>
        <authorList>
            <consortium name="US DOE Joint Genome Institute (JGI-PGF)"/>
            <person name="Walter F."/>
            <person name="Albersmeier A."/>
            <person name="Kalinowski J."/>
            <person name="Ruckert C."/>
        </authorList>
    </citation>
    <scope>NUCLEOTIDE SEQUENCE</scope>
    <source>
        <strain evidence="4">KCTC 22164</strain>
    </source>
</reference>
<name>A0A918JCC4_9ALTE</name>
<comment type="caution">
    <text evidence="4">The sequence shown here is derived from an EMBL/GenBank/DDBJ whole genome shotgun (WGS) entry which is preliminary data.</text>
</comment>
<dbReference type="NCBIfam" id="TIGR00254">
    <property type="entry name" value="GGDEF"/>
    <property type="match status" value="1"/>
</dbReference>
<organism evidence="4 5">
    <name type="scientific">Alteromonas halophila</name>
    <dbReference type="NCBI Taxonomy" id="516698"/>
    <lineage>
        <taxon>Bacteria</taxon>
        <taxon>Pseudomonadati</taxon>
        <taxon>Pseudomonadota</taxon>
        <taxon>Gammaproteobacteria</taxon>
        <taxon>Alteromonadales</taxon>
        <taxon>Alteromonadaceae</taxon>
        <taxon>Alteromonas/Salinimonas group</taxon>
        <taxon>Alteromonas</taxon>
    </lineage>
</organism>
<dbReference type="GO" id="GO:0043709">
    <property type="term" value="P:cell adhesion involved in single-species biofilm formation"/>
    <property type="evidence" value="ECO:0007669"/>
    <property type="project" value="TreeGrafter"/>
</dbReference>
<dbReference type="RefSeq" id="WP_229804954.1">
    <property type="nucleotide sequence ID" value="NZ_BMXP01000001.1"/>
</dbReference>
<dbReference type="InterPro" id="IPR000160">
    <property type="entry name" value="GGDEF_dom"/>
</dbReference>
<evidence type="ECO:0000259" key="3">
    <source>
        <dbReference type="PROSITE" id="PS50887"/>
    </source>
</evidence>
<dbReference type="GO" id="GO:1902201">
    <property type="term" value="P:negative regulation of bacterial-type flagellum-dependent cell motility"/>
    <property type="evidence" value="ECO:0007669"/>
    <property type="project" value="TreeGrafter"/>
</dbReference>
<comment type="cofactor">
    <cofactor evidence="1">
        <name>Mg(2+)</name>
        <dbReference type="ChEBI" id="CHEBI:18420"/>
    </cofactor>
</comment>
<dbReference type="PANTHER" id="PTHR45138">
    <property type="entry name" value="REGULATORY COMPONENTS OF SENSORY TRANSDUCTION SYSTEM"/>
    <property type="match status" value="1"/>
</dbReference>
<dbReference type="Pfam" id="PF00990">
    <property type="entry name" value="GGDEF"/>
    <property type="match status" value="1"/>
</dbReference>
<evidence type="ECO:0000313" key="4">
    <source>
        <dbReference type="EMBL" id="GGW73266.1"/>
    </source>
</evidence>
<dbReference type="SMART" id="SM00267">
    <property type="entry name" value="GGDEF"/>
    <property type="match status" value="1"/>
</dbReference>
<dbReference type="GO" id="GO:0005886">
    <property type="term" value="C:plasma membrane"/>
    <property type="evidence" value="ECO:0007669"/>
    <property type="project" value="TreeGrafter"/>
</dbReference>
<dbReference type="EMBL" id="BMXP01000001">
    <property type="protein sequence ID" value="GGW73266.1"/>
    <property type="molecule type" value="Genomic_DNA"/>
</dbReference>
<dbReference type="AlphaFoldDB" id="A0A918JCC4"/>
<dbReference type="GO" id="GO:0052621">
    <property type="term" value="F:diguanylate cyclase activity"/>
    <property type="evidence" value="ECO:0007669"/>
    <property type="project" value="UniProtKB-EC"/>
</dbReference>
<evidence type="ECO:0000256" key="1">
    <source>
        <dbReference type="ARBA" id="ARBA00001946"/>
    </source>
</evidence>
<dbReference type="InterPro" id="IPR043128">
    <property type="entry name" value="Rev_trsase/Diguanyl_cyclase"/>
</dbReference>
<feature type="domain" description="GGDEF" evidence="3">
    <location>
        <begin position="141"/>
        <end position="268"/>
    </location>
</feature>
<dbReference type="SUPFAM" id="SSF55073">
    <property type="entry name" value="Nucleotide cyclase"/>
    <property type="match status" value="1"/>
</dbReference>